<organism evidence="4 5">
    <name type="scientific">Streptomyces carpinensis</name>
    <dbReference type="NCBI Taxonomy" id="66369"/>
    <lineage>
        <taxon>Bacteria</taxon>
        <taxon>Bacillati</taxon>
        <taxon>Actinomycetota</taxon>
        <taxon>Actinomycetes</taxon>
        <taxon>Kitasatosporales</taxon>
        <taxon>Streptomycetaceae</taxon>
        <taxon>Streptomyces</taxon>
    </lineage>
</organism>
<name>A0ABV1WK12_9ACTN</name>
<sequence>MFEEPVTDTGQAEQPGALCVVTTAIDGVLVVSAAGDIDHNTCHRLQRALDDPETAACRAVVDLHEVTFMDSSGINTLIAAHHSLHQAHGWLRLAGTPASVMRTFQLVGLDTVIDCHPSLDDALNA</sequence>
<dbReference type="PROSITE" id="PS50801">
    <property type="entry name" value="STAS"/>
    <property type="match status" value="1"/>
</dbReference>
<evidence type="ECO:0000256" key="2">
    <source>
        <dbReference type="RuleBase" id="RU003749"/>
    </source>
</evidence>
<dbReference type="RefSeq" id="WP_086722720.1">
    <property type="nucleotide sequence ID" value="NZ_MUBM01000015.1"/>
</dbReference>
<dbReference type="PANTHER" id="PTHR33495:SF2">
    <property type="entry name" value="ANTI-SIGMA FACTOR ANTAGONIST TM_1081-RELATED"/>
    <property type="match status" value="1"/>
</dbReference>
<evidence type="ECO:0000313" key="5">
    <source>
        <dbReference type="Proteomes" id="UP001458415"/>
    </source>
</evidence>
<keyword evidence="5" id="KW-1185">Reference proteome</keyword>
<dbReference type="EMBL" id="JBEPCU010001866">
    <property type="protein sequence ID" value="MER6984529.1"/>
    <property type="molecule type" value="Genomic_DNA"/>
</dbReference>
<dbReference type="PANTHER" id="PTHR33495">
    <property type="entry name" value="ANTI-SIGMA FACTOR ANTAGONIST TM_1081-RELATED-RELATED"/>
    <property type="match status" value="1"/>
</dbReference>
<reference evidence="4 5" key="1">
    <citation type="submission" date="2024-06" db="EMBL/GenBank/DDBJ databases">
        <title>The Natural Products Discovery Center: Release of the First 8490 Sequenced Strains for Exploring Actinobacteria Biosynthetic Diversity.</title>
        <authorList>
            <person name="Kalkreuter E."/>
            <person name="Kautsar S.A."/>
            <person name="Yang D."/>
            <person name="Bader C.D."/>
            <person name="Teijaro C.N."/>
            <person name="Fluegel L."/>
            <person name="Davis C.M."/>
            <person name="Simpson J.R."/>
            <person name="Lauterbach L."/>
            <person name="Steele A.D."/>
            <person name="Gui C."/>
            <person name="Meng S."/>
            <person name="Li G."/>
            <person name="Viehrig K."/>
            <person name="Ye F."/>
            <person name="Su P."/>
            <person name="Kiefer A.F."/>
            <person name="Nichols A."/>
            <person name="Cepeda A.J."/>
            <person name="Yan W."/>
            <person name="Fan B."/>
            <person name="Jiang Y."/>
            <person name="Adhikari A."/>
            <person name="Zheng C.-J."/>
            <person name="Schuster L."/>
            <person name="Cowan T.M."/>
            <person name="Smanski M.J."/>
            <person name="Chevrette M.G."/>
            <person name="De Carvalho L.P.S."/>
            <person name="Shen B."/>
        </authorList>
    </citation>
    <scope>NUCLEOTIDE SEQUENCE [LARGE SCALE GENOMIC DNA]</scope>
    <source>
        <strain evidence="4 5">NPDC000634</strain>
    </source>
</reference>
<evidence type="ECO:0000313" key="4">
    <source>
        <dbReference type="EMBL" id="MER6984529.1"/>
    </source>
</evidence>
<evidence type="ECO:0000256" key="1">
    <source>
        <dbReference type="ARBA" id="ARBA00009013"/>
    </source>
</evidence>
<comment type="similarity">
    <text evidence="1 2">Belongs to the anti-sigma-factor antagonist family.</text>
</comment>
<dbReference type="InterPro" id="IPR002645">
    <property type="entry name" value="STAS_dom"/>
</dbReference>
<dbReference type="InterPro" id="IPR036513">
    <property type="entry name" value="STAS_dom_sf"/>
</dbReference>
<proteinExistence type="inferred from homology"/>
<dbReference type="InterPro" id="IPR003658">
    <property type="entry name" value="Anti-sigma_ant"/>
</dbReference>
<accession>A0ABV1WK12</accession>
<dbReference type="SUPFAM" id="SSF52091">
    <property type="entry name" value="SpoIIaa-like"/>
    <property type="match status" value="1"/>
</dbReference>
<dbReference type="CDD" id="cd07043">
    <property type="entry name" value="STAS_anti-anti-sigma_factors"/>
    <property type="match status" value="1"/>
</dbReference>
<dbReference type="Pfam" id="PF01740">
    <property type="entry name" value="STAS"/>
    <property type="match status" value="1"/>
</dbReference>
<feature type="domain" description="STAS" evidence="3">
    <location>
        <begin position="18"/>
        <end position="125"/>
    </location>
</feature>
<dbReference type="Gene3D" id="3.30.750.24">
    <property type="entry name" value="STAS domain"/>
    <property type="match status" value="1"/>
</dbReference>
<evidence type="ECO:0000259" key="3">
    <source>
        <dbReference type="PROSITE" id="PS50801"/>
    </source>
</evidence>
<protein>
    <recommendedName>
        <fullName evidence="2">Anti-sigma factor antagonist</fullName>
    </recommendedName>
</protein>
<dbReference type="NCBIfam" id="TIGR00377">
    <property type="entry name" value="ant_ant_sig"/>
    <property type="match status" value="1"/>
</dbReference>
<dbReference type="Proteomes" id="UP001458415">
    <property type="component" value="Unassembled WGS sequence"/>
</dbReference>
<comment type="caution">
    <text evidence="4">The sequence shown here is derived from an EMBL/GenBank/DDBJ whole genome shotgun (WGS) entry which is preliminary data.</text>
</comment>
<gene>
    <name evidence="4" type="ORF">ABT317_48195</name>
</gene>